<organism evidence="2 3">
    <name type="scientific">Streptomyces xinghaiensis</name>
    <dbReference type="NCBI Taxonomy" id="1038928"/>
    <lineage>
        <taxon>Bacteria</taxon>
        <taxon>Bacillati</taxon>
        <taxon>Actinomycetota</taxon>
        <taxon>Actinomycetes</taxon>
        <taxon>Kitasatosporales</taxon>
        <taxon>Streptomycetaceae</taxon>
        <taxon>Streptomyces</taxon>
    </lineage>
</organism>
<dbReference type="Proteomes" id="UP000028058">
    <property type="component" value="Unassembled WGS sequence"/>
</dbReference>
<dbReference type="EMBL" id="JNAD02000013">
    <property type="protein sequence ID" value="RKM92511.1"/>
    <property type="molecule type" value="Genomic_DNA"/>
</dbReference>
<keyword evidence="3" id="KW-1185">Reference proteome</keyword>
<reference evidence="2 3" key="1">
    <citation type="journal article" date="2014" name="Genome Announc.">
        <title>Draft Genome Sequence of Streptomyces fradiae ATCC 19609, a Strain Highly Sensitive to Antibiotics.</title>
        <authorList>
            <person name="Bekker O.B."/>
            <person name="Klimina K.M."/>
            <person name="Vatlin A.A."/>
            <person name="Zakharevich N.V."/>
            <person name="Kasianov A.S."/>
            <person name="Danilenko V.N."/>
        </authorList>
    </citation>
    <scope>NUCLEOTIDE SEQUENCE [LARGE SCALE GENOMIC DNA]</scope>
    <source>
        <strain evidence="2 3">ATCC 19609</strain>
    </source>
</reference>
<comment type="caution">
    <text evidence="2">The sequence shown here is derived from an EMBL/GenBank/DDBJ whole genome shotgun (WGS) entry which is preliminary data.</text>
</comment>
<evidence type="ECO:0000313" key="2">
    <source>
        <dbReference type="EMBL" id="RKM92511.1"/>
    </source>
</evidence>
<protein>
    <submittedName>
        <fullName evidence="2">Uncharacterized protein</fullName>
    </submittedName>
</protein>
<name>A0A3M8EZ63_9ACTN</name>
<gene>
    <name evidence="2" type="ORF">SFRA_024235</name>
</gene>
<feature type="compositionally biased region" description="Basic and acidic residues" evidence="1">
    <location>
        <begin position="48"/>
        <end position="67"/>
    </location>
</feature>
<feature type="region of interest" description="Disordered" evidence="1">
    <location>
        <begin position="46"/>
        <end position="67"/>
    </location>
</feature>
<sequence length="107" mass="12215">MSQGSLRAHAPAAPRYVIVNNSDEPIYRVAVPHLVGNDTTSYALIPSGERREKPMSRADREQFHQEHTGERVVPLAFSFADSSSALWQRSKEGRLHGGWRYRWPRKT</sequence>
<accession>A0A3M8EZ63</accession>
<dbReference type="AlphaFoldDB" id="A0A3M8EZ63"/>
<evidence type="ECO:0000313" key="3">
    <source>
        <dbReference type="Proteomes" id="UP000028058"/>
    </source>
</evidence>
<evidence type="ECO:0000256" key="1">
    <source>
        <dbReference type="SAM" id="MobiDB-lite"/>
    </source>
</evidence>
<proteinExistence type="predicted"/>